<organism evidence="1 2">
    <name type="scientific">Saccharophagus degradans</name>
    <dbReference type="NCBI Taxonomy" id="86304"/>
    <lineage>
        <taxon>Bacteria</taxon>
        <taxon>Pseudomonadati</taxon>
        <taxon>Pseudomonadota</taxon>
        <taxon>Gammaproteobacteria</taxon>
        <taxon>Cellvibrionales</taxon>
        <taxon>Cellvibrionaceae</taxon>
        <taxon>Saccharophagus</taxon>
    </lineage>
</organism>
<dbReference type="RefSeq" id="WP_303491662.1">
    <property type="nucleotide sequence ID" value="NZ_JAUOPB010000003.1"/>
</dbReference>
<evidence type="ECO:0000313" key="1">
    <source>
        <dbReference type="EMBL" id="MDO6421935.1"/>
    </source>
</evidence>
<dbReference type="Pfam" id="PF07277">
    <property type="entry name" value="SapC"/>
    <property type="match status" value="1"/>
</dbReference>
<accession>A0AAW7X2E0</accession>
<gene>
    <name evidence="1" type="ORF">Q4521_05580</name>
</gene>
<comment type="caution">
    <text evidence="1">The sequence shown here is derived from an EMBL/GenBank/DDBJ whole genome shotgun (WGS) entry which is preliminary data.</text>
</comment>
<dbReference type="EMBL" id="JAUOPB010000003">
    <property type="protein sequence ID" value="MDO6421935.1"/>
    <property type="molecule type" value="Genomic_DNA"/>
</dbReference>
<dbReference type="Proteomes" id="UP001169760">
    <property type="component" value="Unassembled WGS sequence"/>
</dbReference>
<evidence type="ECO:0000313" key="2">
    <source>
        <dbReference type="Proteomes" id="UP001169760"/>
    </source>
</evidence>
<sequence>MVANVLLDNVTHKDLMIHTSHGEEYGDAIRYSLVVPREIRMLSTCYPIVFRKDSNTGQFELVALFGFEPNENLFLNASGWDAPHIPLSVQRLPFAVGKTEDAMTGEESAVIHVDMDHPKVNTQHGERVFLEHGGNSPYLEKINSILAELISGVEESSELTQLLLKEELIVPFTLSIPIANKAIELAGFYTVDEEKLALLRGERLERIHANGVLGLSYFILASMSNIADLVRKKQTKTFGG</sequence>
<proteinExistence type="predicted"/>
<reference evidence="1" key="1">
    <citation type="submission" date="2023-07" db="EMBL/GenBank/DDBJ databases">
        <title>Genome content predicts the carbon catabolic preferences of heterotrophic bacteria.</title>
        <authorList>
            <person name="Gralka M."/>
        </authorList>
    </citation>
    <scope>NUCLEOTIDE SEQUENCE</scope>
    <source>
        <strain evidence="1">I3M17_2</strain>
    </source>
</reference>
<dbReference type="InterPro" id="IPR010836">
    <property type="entry name" value="SapC"/>
</dbReference>
<protein>
    <submittedName>
        <fullName evidence="1">SapC family protein</fullName>
    </submittedName>
</protein>
<name>A0AAW7X2E0_9GAMM</name>
<dbReference type="AlphaFoldDB" id="A0AAW7X2E0"/>